<dbReference type="AlphaFoldDB" id="A0AB36ES25"/>
<evidence type="ECO:0000256" key="1">
    <source>
        <dbReference type="SAM" id="MobiDB-lite"/>
    </source>
</evidence>
<sequence length="115" mass="12791">MKKNTEYQITAHENGWAVVISDIIRGVYPSRHLALAAAKLLENDMLRTEEARRFAQTTHMTLTDTAAPNRVSRSLQVMVAVPHQVDVALRRRSAEISVPPSTDGHNLEAGKVYAK</sequence>
<name>A0AB36ES25_AGRTU</name>
<dbReference type="Proteomes" id="UP000093451">
    <property type="component" value="Unassembled WGS sequence"/>
</dbReference>
<dbReference type="RefSeq" id="WP_065687641.1">
    <property type="nucleotide sequence ID" value="NZ_CP048465.1"/>
</dbReference>
<feature type="region of interest" description="Disordered" evidence="1">
    <location>
        <begin position="96"/>
        <end position="115"/>
    </location>
</feature>
<reference evidence="2 3" key="1">
    <citation type="journal article" date="2016" name="PeerJ">
        <title>Gall-ID: tools for genotyping gall-causing phytopathogenic bacteria.</title>
        <authorList>
            <person name="Davis E.W.II."/>
            <person name="Weisberg A.J."/>
            <person name="Tabima J.F."/>
            <person name="Grunwald N.J."/>
            <person name="Chang J.H."/>
        </authorList>
    </citation>
    <scope>NUCLEOTIDE SEQUENCE [LARGE SCALE GENOMIC DNA]</scope>
    <source>
        <strain evidence="2 3">N2/73</strain>
    </source>
</reference>
<evidence type="ECO:0000313" key="3">
    <source>
        <dbReference type="Proteomes" id="UP000093451"/>
    </source>
</evidence>
<dbReference type="EMBL" id="LXKT01000006">
    <property type="protein sequence ID" value="OCJ39423.1"/>
    <property type="molecule type" value="Genomic_DNA"/>
</dbReference>
<protein>
    <submittedName>
        <fullName evidence="2">Uncharacterized protein</fullName>
    </submittedName>
</protein>
<evidence type="ECO:0000313" key="2">
    <source>
        <dbReference type="EMBL" id="OCJ39423.1"/>
    </source>
</evidence>
<gene>
    <name evidence="2" type="ORF">A6U91_26425</name>
</gene>
<proteinExistence type="predicted"/>
<comment type="caution">
    <text evidence="2">The sequence shown here is derived from an EMBL/GenBank/DDBJ whole genome shotgun (WGS) entry which is preliminary data.</text>
</comment>
<accession>A0AB36ES25</accession>
<organism evidence="2 3">
    <name type="scientific">Agrobacterium tumefaciens</name>
    <dbReference type="NCBI Taxonomy" id="358"/>
    <lineage>
        <taxon>Bacteria</taxon>
        <taxon>Pseudomonadati</taxon>
        <taxon>Pseudomonadota</taxon>
        <taxon>Alphaproteobacteria</taxon>
        <taxon>Hyphomicrobiales</taxon>
        <taxon>Rhizobiaceae</taxon>
        <taxon>Rhizobium/Agrobacterium group</taxon>
        <taxon>Agrobacterium</taxon>
        <taxon>Agrobacterium tumefaciens complex</taxon>
    </lineage>
</organism>